<dbReference type="Gene3D" id="3.10.450.50">
    <property type="match status" value="1"/>
</dbReference>
<organism evidence="2 3">
    <name type="scientific">Asticcacaulis benevestitus DSM 16100 = ATCC BAA-896</name>
    <dbReference type="NCBI Taxonomy" id="1121022"/>
    <lineage>
        <taxon>Bacteria</taxon>
        <taxon>Pseudomonadati</taxon>
        <taxon>Pseudomonadota</taxon>
        <taxon>Alphaproteobacteria</taxon>
        <taxon>Caulobacterales</taxon>
        <taxon>Caulobacteraceae</taxon>
        <taxon>Asticcacaulis</taxon>
    </lineage>
</organism>
<keyword evidence="3" id="KW-1185">Reference proteome</keyword>
<evidence type="ECO:0000259" key="1">
    <source>
        <dbReference type="Pfam" id="PF14534"/>
    </source>
</evidence>
<protein>
    <recommendedName>
        <fullName evidence="1">DUF4440 domain-containing protein</fullName>
    </recommendedName>
</protein>
<proteinExistence type="predicted"/>
<dbReference type="EMBL" id="AWGB01000055">
    <property type="protein sequence ID" value="ESQ86482.1"/>
    <property type="molecule type" value="Genomic_DNA"/>
</dbReference>
<reference evidence="2 3" key="1">
    <citation type="journal article" date="2014" name="Nature">
        <title>Sequential evolution of bacterial morphology by co-option of a developmental regulator.</title>
        <authorList>
            <person name="Jiang C."/>
            <person name="Brown P.J."/>
            <person name="Ducret A."/>
            <person name="Brun Y.V."/>
        </authorList>
    </citation>
    <scope>NUCLEOTIDE SEQUENCE [LARGE SCALE GENOMIC DNA]</scope>
    <source>
        <strain evidence="2 3">DSM 16100</strain>
    </source>
</reference>
<feature type="domain" description="DUF4440" evidence="1">
    <location>
        <begin position="150"/>
        <end position="263"/>
    </location>
</feature>
<comment type="caution">
    <text evidence="2">The sequence shown here is derived from an EMBL/GenBank/DDBJ whole genome shotgun (WGS) entry which is preliminary data.</text>
</comment>
<accession>V4NXF6</accession>
<dbReference type="AlphaFoldDB" id="V4NXF6"/>
<dbReference type="SUPFAM" id="SSF54427">
    <property type="entry name" value="NTF2-like"/>
    <property type="match status" value="1"/>
</dbReference>
<name>V4NXF6_9CAUL</name>
<dbReference type="PATRIC" id="fig|1121022.4.peg.3749"/>
<dbReference type="Proteomes" id="UP000017837">
    <property type="component" value="Unassembled WGS sequence"/>
</dbReference>
<dbReference type="OrthoDB" id="119951at2"/>
<dbReference type="eggNOG" id="COG4319">
    <property type="taxonomic scope" value="Bacteria"/>
</dbReference>
<dbReference type="InterPro" id="IPR027843">
    <property type="entry name" value="DUF4440"/>
</dbReference>
<sequence length="272" mass="29712">MSSIAKKFLTQVAVFIIFLIPNACLVPSAIAQQKSVDISGVWFGDLVIAGPDGKSSHDKVVLVLKKDGVLLTGSAGRSVDMQTGFTAGRVENNRVQFHLDAAGGMDFDMQLKEGHLQGLVTSSAGKGLHGEVDVQPAPELAPHLELEAQISDADKKLFDAFDACDVKLYSEMLDENLEFYQDITGKTDFAQNVTALQNRCAEGIKLRRELVEGSLLVNPVPGYGVIEAGTQRFYSAKTDGSEHLDATAKFVNIWRKTEGRWKVVEIISYDHR</sequence>
<dbReference type="RefSeq" id="WP_018083552.1">
    <property type="nucleotide sequence ID" value="NZ_AQWM01000035.1"/>
</dbReference>
<dbReference type="STRING" id="1121022.GCA_000376105_03863"/>
<dbReference type="Pfam" id="PF14534">
    <property type="entry name" value="DUF4440"/>
    <property type="match status" value="1"/>
</dbReference>
<dbReference type="InterPro" id="IPR032710">
    <property type="entry name" value="NTF2-like_dom_sf"/>
</dbReference>
<evidence type="ECO:0000313" key="2">
    <source>
        <dbReference type="EMBL" id="ESQ86482.1"/>
    </source>
</evidence>
<evidence type="ECO:0000313" key="3">
    <source>
        <dbReference type="Proteomes" id="UP000017837"/>
    </source>
</evidence>
<gene>
    <name evidence="2" type="ORF">ABENE_18335</name>
</gene>